<keyword evidence="2" id="KW-1003">Cell membrane</keyword>
<evidence type="ECO:0000256" key="4">
    <source>
        <dbReference type="ARBA" id="ARBA00022989"/>
    </source>
</evidence>
<keyword evidence="5 6" id="KW-0472">Membrane</keyword>
<dbReference type="Pfam" id="PF06271">
    <property type="entry name" value="RDD"/>
    <property type="match status" value="1"/>
</dbReference>
<dbReference type="InterPro" id="IPR010432">
    <property type="entry name" value="RDD"/>
</dbReference>
<organism evidence="8 9">
    <name type="scientific">Planktotalea frisia</name>
    <dbReference type="NCBI Taxonomy" id="696762"/>
    <lineage>
        <taxon>Bacteria</taxon>
        <taxon>Pseudomonadati</taxon>
        <taxon>Pseudomonadota</taxon>
        <taxon>Alphaproteobacteria</taxon>
        <taxon>Rhodobacterales</taxon>
        <taxon>Paracoccaceae</taxon>
        <taxon>Planktotalea</taxon>
    </lineage>
</organism>
<evidence type="ECO:0000256" key="1">
    <source>
        <dbReference type="ARBA" id="ARBA00004651"/>
    </source>
</evidence>
<evidence type="ECO:0000313" key="8">
    <source>
        <dbReference type="EMBL" id="OJI93776.1"/>
    </source>
</evidence>
<comment type="caution">
    <text evidence="8">The sequence shown here is derived from an EMBL/GenBank/DDBJ whole genome shotgun (WGS) entry which is preliminary data.</text>
</comment>
<dbReference type="InterPro" id="IPR051791">
    <property type="entry name" value="Pra-immunoreactive"/>
</dbReference>
<dbReference type="Proteomes" id="UP000184514">
    <property type="component" value="Unassembled WGS sequence"/>
</dbReference>
<comment type="subcellular location">
    <subcellularLocation>
        <location evidence="1">Cell membrane</location>
        <topology evidence="1">Multi-pass membrane protein</topology>
    </subcellularLocation>
</comment>
<evidence type="ECO:0000259" key="7">
    <source>
        <dbReference type="Pfam" id="PF06271"/>
    </source>
</evidence>
<evidence type="ECO:0000256" key="3">
    <source>
        <dbReference type="ARBA" id="ARBA00022692"/>
    </source>
</evidence>
<sequence>MTQSFANQPDPIRAPQFYASVPSKRLIAWIIDVAFTVVLALLVIPFTAFIGIFFFPVLVMLIGFAYRTLTIASSSATWGMRIMSIELRDENGERFDFTKALLHTLGYSISIAFFLIQVVSVVMMIGSARGQSLTDLALGCVMINRR</sequence>
<keyword evidence="9" id="KW-1185">Reference proteome</keyword>
<gene>
    <name evidence="8" type="ORF">PFRI_20040</name>
</gene>
<dbReference type="OrthoDB" id="7270324at2"/>
<evidence type="ECO:0000256" key="5">
    <source>
        <dbReference type="ARBA" id="ARBA00023136"/>
    </source>
</evidence>
<dbReference type="AlphaFoldDB" id="A0A1L9NWV8"/>
<dbReference type="STRING" id="696762.PFRI_20040"/>
<evidence type="ECO:0000256" key="6">
    <source>
        <dbReference type="SAM" id="Phobius"/>
    </source>
</evidence>
<dbReference type="EMBL" id="MLCB01000132">
    <property type="protein sequence ID" value="OJI93776.1"/>
    <property type="molecule type" value="Genomic_DNA"/>
</dbReference>
<dbReference type="PANTHER" id="PTHR36115">
    <property type="entry name" value="PROLINE-RICH ANTIGEN HOMOLOG-RELATED"/>
    <property type="match status" value="1"/>
</dbReference>
<protein>
    <submittedName>
        <fullName evidence="8">RDD family protein</fullName>
    </submittedName>
</protein>
<feature type="transmembrane region" description="Helical" evidence="6">
    <location>
        <begin position="100"/>
        <end position="125"/>
    </location>
</feature>
<evidence type="ECO:0000313" key="9">
    <source>
        <dbReference type="Proteomes" id="UP000184514"/>
    </source>
</evidence>
<feature type="domain" description="RDD" evidence="7">
    <location>
        <begin position="22"/>
        <end position="138"/>
    </location>
</feature>
<name>A0A1L9NWV8_9RHOB</name>
<dbReference type="RefSeq" id="WP_072630570.1">
    <property type="nucleotide sequence ID" value="NZ_JABBAN010000042.1"/>
</dbReference>
<evidence type="ECO:0000256" key="2">
    <source>
        <dbReference type="ARBA" id="ARBA00022475"/>
    </source>
</evidence>
<reference evidence="8 9" key="1">
    <citation type="submission" date="2016-10" db="EMBL/GenBank/DDBJ databases">
        <title>Genome sequence of Planktotalea frisia SH6-1.</title>
        <authorList>
            <person name="Poehlein A."/>
            <person name="Bakenhus I."/>
            <person name="Voget S."/>
            <person name="Brinkhoff T."/>
            <person name="Simon M."/>
        </authorList>
    </citation>
    <scope>NUCLEOTIDE SEQUENCE [LARGE SCALE GENOMIC DNA]</scope>
    <source>
        <strain evidence="8 9">SH6-1</strain>
    </source>
</reference>
<feature type="transmembrane region" description="Helical" evidence="6">
    <location>
        <begin position="52"/>
        <end position="79"/>
    </location>
</feature>
<accession>A0A1L9NWV8</accession>
<keyword evidence="3 6" id="KW-0812">Transmembrane</keyword>
<dbReference type="GO" id="GO:0005886">
    <property type="term" value="C:plasma membrane"/>
    <property type="evidence" value="ECO:0007669"/>
    <property type="project" value="UniProtKB-SubCell"/>
</dbReference>
<feature type="transmembrane region" description="Helical" evidence="6">
    <location>
        <begin position="26"/>
        <end position="46"/>
    </location>
</feature>
<proteinExistence type="predicted"/>
<keyword evidence="4 6" id="KW-1133">Transmembrane helix</keyword>